<dbReference type="AlphaFoldDB" id="A0A9N9N6Z9"/>
<accession>A0A9N9N6Z9</accession>
<dbReference type="EMBL" id="CAJVPP010010151">
    <property type="protein sequence ID" value="CAG8708891.1"/>
    <property type="molecule type" value="Genomic_DNA"/>
</dbReference>
<evidence type="ECO:0000313" key="2">
    <source>
        <dbReference type="Proteomes" id="UP000789375"/>
    </source>
</evidence>
<dbReference type="Proteomes" id="UP000789375">
    <property type="component" value="Unassembled WGS sequence"/>
</dbReference>
<reference evidence="1" key="1">
    <citation type="submission" date="2021-06" db="EMBL/GenBank/DDBJ databases">
        <authorList>
            <person name="Kallberg Y."/>
            <person name="Tangrot J."/>
            <person name="Rosling A."/>
        </authorList>
    </citation>
    <scope>NUCLEOTIDE SEQUENCE</scope>
    <source>
        <strain evidence="1">87-6 pot B 2015</strain>
    </source>
</reference>
<gene>
    <name evidence="1" type="ORF">FMOSSE_LOCUS14202</name>
</gene>
<comment type="caution">
    <text evidence="1">The sequence shown here is derived from an EMBL/GenBank/DDBJ whole genome shotgun (WGS) entry which is preliminary data.</text>
</comment>
<organism evidence="1 2">
    <name type="scientific">Funneliformis mosseae</name>
    <name type="common">Endomycorrhizal fungus</name>
    <name type="synonym">Glomus mosseae</name>
    <dbReference type="NCBI Taxonomy" id="27381"/>
    <lineage>
        <taxon>Eukaryota</taxon>
        <taxon>Fungi</taxon>
        <taxon>Fungi incertae sedis</taxon>
        <taxon>Mucoromycota</taxon>
        <taxon>Glomeromycotina</taxon>
        <taxon>Glomeromycetes</taxon>
        <taxon>Glomerales</taxon>
        <taxon>Glomeraceae</taxon>
        <taxon>Funneliformis</taxon>
    </lineage>
</organism>
<name>A0A9N9N6Z9_FUNMO</name>
<sequence length="67" mass="7754">GRCLKERRSRHLATGSSFFQGDVIDRLLPMFNIFGGLILTKEFRALDENNSFVHGSRLMQWDQTLII</sequence>
<protein>
    <submittedName>
        <fullName evidence="1">15678_t:CDS:1</fullName>
    </submittedName>
</protein>
<keyword evidence="2" id="KW-1185">Reference proteome</keyword>
<evidence type="ECO:0000313" key="1">
    <source>
        <dbReference type="EMBL" id="CAG8708891.1"/>
    </source>
</evidence>
<proteinExistence type="predicted"/>
<feature type="non-terminal residue" evidence="1">
    <location>
        <position position="1"/>
    </location>
</feature>